<dbReference type="Gene3D" id="3.40.50.2000">
    <property type="entry name" value="Glycogen Phosphorylase B"/>
    <property type="match status" value="2"/>
</dbReference>
<proteinExistence type="inferred from homology"/>
<dbReference type="PANTHER" id="PTHR11926">
    <property type="entry name" value="GLUCOSYL/GLUCURONOSYL TRANSFERASES"/>
    <property type="match status" value="1"/>
</dbReference>
<dbReference type="AlphaFoldDB" id="A0AAV5ALI4"/>
<evidence type="ECO:0000313" key="5">
    <source>
        <dbReference type="Proteomes" id="UP001050691"/>
    </source>
</evidence>
<evidence type="ECO:0008006" key="6">
    <source>
        <dbReference type="Google" id="ProtNLM"/>
    </source>
</evidence>
<dbReference type="Pfam" id="PF00201">
    <property type="entry name" value="UDPGT"/>
    <property type="match status" value="1"/>
</dbReference>
<evidence type="ECO:0000256" key="3">
    <source>
        <dbReference type="ARBA" id="ARBA00022679"/>
    </source>
</evidence>
<dbReference type="EMBL" id="BPWL01000008">
    <property type="protein sequence ID" value="GJJ12775.1"/>
    <property type="molecule type" value="Genomic_DNA"/>
</dbReference>
<evidence type="ECO:0000256" key="2">
    <source>
        <dbReference type="ARBA" id="ARBA00022676"/>
    </source>
</evidence>
<name>A0AAV5ALI4_9AGAM</name>
<accession>A0AAV5ALI4</accession>
<dbReference type="SUPFAM" id="SSF53756">
    <property type="entry name" value="UDP-Glycosyltransferase/glycogen phosphorylase"/>
    <property type="match status" value="1"/>
</dbReference>
<gene>
    <name evidence="4" type="ORF">Clacol_007020</name>
</gene>
<sequence length="501" mass="57041">MGLKLLIEGHLRPAVAVAIKLLKEKPDLIITFPIPLNLQQDLLDHIKEYFIDGKDDTLQTNLRKRTRIIPLGPCVHRDKNFYTLVEEFEPFYTDLISSKPYIAKNGMILDSIRPPDICMMDRTQALHSEALRTVHRITENIPVFVFSFSSTSLTLRILLRGDVPAQAERLSKETGRPIDEILMEFYQPNKGQVIDIPGLPSMYDYEVVPHLSPVMLAFYLKMGSRSYDSFQNCSGIITTSNWVYESQGTRALEKYLSETNRPLYVLGPLGLITPEQLKESSEERTATAFLDGILTKRGKQSLIYVSFGSLFWPPNPEAVWKILEILLERNIPILLSYNNQKASMPEALHSTLTLSENAFITPWAPQNAVLQHPVTGWFLTHCGQNSVMEALSNGIPMIAWPIDTDQPLNAAYMSTKLHVAYELIEVRTKNGLKPLHRGITPRGTMEAVEEEFRGILEKLWSSDGQAKREDAQEIQRKFSTLWDEDGESRKDLRRFISDHLS</sequence>
<comment type="similarity">
    <text evidence="1">Belongs to the UDP-glycosyltransferase family.</text>
</comment>
<evidence type="ECO:0000256" key="1">
    <source>
        <dbReference type="ARBA" id="ARBA00009995"/>
    </source>
</evidence>
<comment type="caution">
    <text evidence="4">The sequence shown here is derived from an EMBL/GenBank/DDBJ whole genome shotgun (WGS) entry which is preliminary data.</text>
</comment>
<keyword evidence="2" id="KW-0328">Glycosyltransferase</keyword>
<dbReference type="PANTHER" id="PTHR11926:SF1494">
    <property type="entry name" value="FLAVONOL 3-O-GLUCOSYLTRANSFERASE UGT76E12-RELATED"/>
    <property type="match status" value="1"/>
</dbReference>
<reference evidence="4" key="1">
    <citation type="submission" date="2021-10" db="EMBL/GenBank/DDBJ databases">
        <title>De novo Genome Assembly of Clathrus columnatus (Basidiomycota, Fungi) Using Illumina and Nanopore Sequence Data.</title>
        <authorList>
            <person name="Ogiso-Tanaka E."/>
            <person name="Itagaki H."/>
            <person name="Hosoya T."/>
            <person name="Hosaka K."/>
        </authorList>
    </citation>
    <scope>NUCLEOTIDE SEQUENCE</scope>
    <source>
        <strain evidence="4">MO-923</strain>
    </source>
</reference>
<protein>
    <recommendedName>
        <fullName evidence="6">UDP-Glycosyltransferase/glycogen phosphorylase</fullName>
    </recommendedName>
</protein>
<keyword evidence="3" id="KW-0808">Transferase</keyword>
<organism evidence="4 5">
    <name type="scientific">Clathrus columnatus</name>
    <dbReference type="NCBI Taxonomy" id="1419009"/>
    <lineage>
        <taxon>Eukaryota</taxon>
        <taxon>Fungi</taxon>
        <taxon>Dikarya</taxon>
        <taxon>Basidiomycota</taxon>
        <taxon>Agaricomycotina</taxon>
        <taxon>Agaricomycetes</taxon>
        <taxon>Phallomycetidae</taxon>
        <taxon>Phallales</taxon>
        <taxon>Clathraceae</taxon>
        <taxon>Clathrus</taxon>
    </lineage>
</organism>
<dbReference type="GO" id="GO:0080044">
    <property type="term" value="F:quercetin 7-O-glucosyltransferase activity"/>
    <property type="evidence" value="ECO:0007669"/>
    <property type="project" value="TreeGrafter"/>
</dbReference>
<dbReference type="GO" id="GO:0080043">
    <property type="term" value="F:quercetin 3-O-glucosyltransferase activity"/>
    <property type="evidence" value="ECO:0007669"/>
    <property type="project" value="TreeGrafter"/>
</dbReference>
<keyword evidence="5" id="KW-1185">Reference proteome</keyword>
<dbReference type="InterPro" id="IPR002213">
    <property type="entry name" value="UDP_glucos_trans"/>
</dbReference>
<dbReference type="Proteomes" id="UP001050691">
    <property type="component" value="Unassembled WGS sequence"/>
</dbReference>
<dbReference type="CDD" id="cd03784">
    <property type="entry name" value="GT1_Gtf-like"/>
    <property type="match status" value="1"/>
</dbReference>
<evidence type="ECO:0000313" key="4">
    <source>
        <dbReference type="EMBL" id="GJJ12775.1"/>
    </source>
</evidence>